<dbReference type="GO" id="GO:0016846">
    <property type="term" value="F:carbon-sulfur lyase activity"/>
    <property type="evidence" value="ECO:0007669"/>
    <property type="project" value="InterPro"/>
</dbReference>
<organism evidence="6 7">
    <name type="scientific">PS1 clade bacterium</name>
    <dbReference type="NCBI Taxonomy" id="2175152"/>
    <lineage>
        <taxon>Bacteria</taxon>
        <taxon>Pseudomonadati</taxon>
        <taxon>Pseudomonadota</taxon>
        <taxon>Alphaproteobacteria</taxon>
        <taxon>PS1 clade</taxon>
    </lineage>
</organism>
<comment type="similarity">
    <text evidence="1">Belongs to the Gfa family.</text>
</comment>
<feature type="domain" description="CENP-V/GFA" evidence="5">
    <location>
        <begin position="4"/>
        <end position="104"/>
    </location>
</feature>
<dbReference type="InterPro" id="IPR011057">
    <property type="entry name" value="Mss4-like_sf"/>
</dbReference>
<keyword evidence="3" id="KW-0862">Zinc</keyword>
<dbReference type="AlphaFoldDB" id="A0A937HD52"/>
<dbReference type="Pfam" id="PF04828">
    <property type="entry name" value="GFA"/>
    <property type="match status" value="1"/>
</dbReference>
<dbReference type="PANTHER" id="PTHR33337">
    <property type="entry name" value="GFA DOMAIN-CONTAINING PROTEIN"/>
    <property type="match status" value="1"/>
</dbReference>
<dbReference type="Gene3D" id="3.90.1590.10">
    <property type="entry name" value="glutathione-dependent formaldehyde- activating enzyme (gfa)"/>
    <property type="match status" value="1"/>
</dbReference>
<protein>
    <submittedName>
        <fullName evidence="6">GFA family protein</fullName>
    </submittedName>
</protein>
<dbReference type="PROSITE" id="PS51891">
    <property type="entry name" value="CENP_V_GFA"/>
    <property type="match status" value="1"/>
</dbReference>
<dbReference type="EMBL" id="JADHOK010000022">
    <property type="protein sequence ID" value="MBL6761614.1"/>
    <property type="molecule type" value="Genomic_DNA"/>
</dbReference>
<dbReference type="PANTHER" id="PTHR33337:SF40">
    <property type="entry name" value="CENP-V_GFA DOMAIN-CONTAINING PROTEIN-RELATED"/>
    <property type="match status" value="1"/>
</dbReference>
<evidence type="ECO:0000256" key="3">
    <source>
        <dbReference type="ARBA" id="ARBA00022833"/>
    </source>
</evidence>
<reference evidence="6" key="1">
    <citation type="submission" date="2020-10" db="EMBL/GenBank/DDBJ databases">
        <title>Microbiome of the Black Sea water column analyzed by genome centric metagenomics.</title>
        <authorList>
            <person name="Cabello-Yeves P.J."/>
            <person name="Callieri C."/>
            <person name="Picazo A."/>
            <person name="Mehrshad M."/>
            <person name="Haro-Moreno J.M."/>
            <person name="Roda-Garcia J."/>
            <person name="Dzembekova N."/>
            <person name="Slabakova V."/>
            <person name="Slabakova N."/>
            <person name="Moncheva S."/>
            <person name="Rodriguez-Valera F."/>
        </authorList>
    </citation>
    <scope>NUCLEOTIDE SEQUENCE</scope>
    <source>
        <strain evidence="6">BS307-5m-G5</strain>
    </source>
</reference>
<dbReference type="GO" id="GO:0046872">
    <property type="term" value="F:metal ion binding"/>
    <property type="evidence" value="ECO:0007669"/>
    <property type="project" value="UniProtKB-KW"/>
</dbReference>
<name>A0A937HD52_9PROT</name>
<keyword evidence="4" id="KW-0456">Lyase</keyword>
<proteinExistence type="inferred from homology"/>
<sequence>MSKRTGGCYCGALRYESDGDMLMKAACHCRECQYISGGGANMIAGVADDGFTYTKGAPAQYTRDDIDDAVTREFCGQCGSPMVSRVPATPGVIYVKVGSLDDPA</sequence>
<dbReference type="InterPro" id="IPR006913">
    <property type="entry name" value="CENP-V/GFA"/>
</dbReference>
<evidence type="ECO:0000259" key="5">
    <source>
        <dbReference type="PROSITE" id="PS51891"/>
    </source>
</evidence>
<evidence type="ECO:0000256" key="4">
    <source>
        <dbReference type="ARBA" id="ARBA00023239"/>
    </source>
</evidence>
<evidence type="ECO:0000256" key="2">
    <source>
        <dbReference type="ARBA" id="ARBA00022723"/>
    </source>
</evidence>
<dbReference type="Proteomes" id="UP000785783">
    <property type="component" value="Unassembled WGS sequence"/>
</dbReference>
<comment type="caution">
    <text evidence="6">The sequence shown here is derived from an EMBL/GenBank/DDBJ whole genome shotgun (WGS) entry which is preliminary data.</text>
</comment>
<accession>A0A937HD52</accession>
<feature type="non-terminal residue" evidence="6">
    <location>
        <position position="104"/>
    </location>
</feature>
<keyword evidence="2" id="KW-0479">Metal-binding</keyword>
<evidence type="ECO:0000256" key="1">
    <source>
        <dbReference type="ARBA" id="ARBA00005495"/>
    </source>
</evidence>
<evidence type="ECO:0000313" key="6">
    <source>
        <dbReference type="EMBL" id="MBL6761614.1"/>
    </source>
</evidence>
<dbReference type="SUPFAM" id="SSF51316">
    <property type="entry name" value="Mss4-like"/>
    <property type="match status" value="1"/>
</dbReference>
<gene>
    <name evidence="6" type="ORF">ISQ19_02840</name>
</gene>
<evidence type="ECO:0000313" key="7">
    <source>
        <dbReference type="Proteomes" id="UP000785783"/>
    </source>
</evidence>